<name>A0A7W9IG32_9ACTN</name>
<comment type="caution">
    <text evidence="2">The sequence shown here is derived from an EMBL/GenBank/DDBJ whole genome shotgun (WGS) entry which is preliminary data.</text>
</comment>
<reference evidence="2 3" key="1">
    <citation type="submission" date="2020-08" db="EMBL/GenBank/DDBJ databases">
        <title>Sequencing the genomes of 1000 actinobacteria strains.</title>
        <authorList>
            <person name="Klenk H.-P."/>
        </authorList>
    </citation>
    <scope>NUCLEOTIDE SEQUENCE [LARGE SCALE GENOMIC DNA]</scope>
    <source>
        <strain evidence="2 3">DSM 46887</strain>
    </source>
</reference>
<protein>
    <submittedName>
        <fullName evidence="2">Uncharacterized protein</fullName>
    </submittedName>
</protein>
<evidence type="ECO:0000256" key="1">
    <source>
        <dbReference type="SAM" id="MobiDB-lite"/>
    </source>
</evidence>
<dbReference type="EMBL" id="JACHMP010000001">
    <property type="protein sequence ID" value="MBB5820012.1"/>
    <property type="molecule type" value="Genomic_DNA"/>
</dbReference>
<gene>
    <name evidence="2" type="ORF">F4562_003074</name>
</gene>
<evidence type="ECO:0000313" key="2">
    <source>
        <dbReference type="EMBL" id="MBB5820012.1"/>
    </source>
</evidence>
<organism evidence="2 3">
    <name type="scientific">Streptosporangium becharense</name>
    <dbReference type="NCBI Taxonomy" id="1816182"/>
    <lineage>
        <taxon>Bacteria</taxon>
        <taxon>Bacillati</taxon>
        <taxon>Actinomycetota</taxon>
        <taxon>Actinomycetes</taxon>
        <taxon>Streptosporangiales</taxon>
        <taxon>Streptosporangiaceae</taxon>
        <taxon>Streptosporangium</taxon>
    </lineage>
</organism>
<evidence type="ECO:0000313" key="3">
    <source>
        <dbReference type="Proteomes" id="UP000540685"/>
    </source>
</evidence>
<keyword evidence="3" id="KW-1185">Reference proteome</keyword>
<sequence length="53" mass="5610">MLLRPPGESPSARISLMNKITASLASKTTTASFTGTGDVHGPRTCPRRDPRTA</sequence>
<dbReference type="Proteomes" id="UP000540685">
    <property type="component" value="Unassembled WGS sequence"/>
</dbReference>
<dbReference type="AlphaFoldDB" id="A0A7W9IG32"/>
<accession>A0A7W9IG32</accession>
<feature type="region of interest" description="Disordered" evidence="1">
    <location>
        <begin position="31"/>
        <end position="53"/>
    </location>
</feature>
<proteinExistence type="predicted"/>